<dbReference type="RefSeq" id="WP_243918524.1">
    <property type="nucleotide sequence ID" value="NZ_JALHLG010000005.1"/>
</dbReference>
<evidence type="ECO:0000313" key="2">
    <source>
        <dbReference type="EMBL" id="MCJ2186247.1"/>
    </source>
</evidence>
<evidence type="ECO:0000256" key="1">
    <source>
        <dbReference type="SAM" id="MobiDB-lite"/>
    </source>
</evidence>
<evidence type="ECO:0000313" key="3">
    <source>
        <dbReference type="Proteomes" id="UP001202281"/>
    </source>
</evidence>
<keyword evidence="3" id="KW-1185">Reference proteome</keyword>
<gene>
    <name evidence="2" type="ORF">MTR66_05380</name>
</gene>
<dbReference type="Proteomes" id="UP001202281">
    <property type="component" value="Unassembled WGS sequence"/>
</dbReference>
<comment type="caution">
    <text evidence="2">The sequence shown here is derived from an EMBL/GenBank/DDBJ whole genome shotgun (WGS) entry which is preliminary data.</text>
</comment>
<name>A0ABT0BMG9_9SPHN</name>
<reference evidence="2 3" key="1">
    <citation type="submission" date="2022-04" db="EMBL/GenBank/DDBJ databases">
        <title>Identification of a novel bacterium isolated from mangrove sediments.</title>
        <authorList>
            <person name="Pan X."/>
        </authorList>
    </citation>
    <scope>NUCLEOTIDE SEQUENCE [LARGE SCALE GENOMIC DNA]</scope>
    <source>
        <strain evidence="2 3">B2638</strain>
    </source>
</reference>
<feature type="region of interest" description="Disordered" evidence="1">
    <location>
        <begin position="75"/>
        <end position="97"/>
    </location>
</feature>
<evidence type="ECO:0008006" key="4">
    <source>
        <dbReference type="Google" id="ProtNLM"/>
    </source>
</evidence>
<sequence>MSNEPTQEHAPEKAREEIRDGRLKATLWHNEGKHGPYVTVDFARTYTDKDGNPRDSRNFRLSEIPNLMELGREARARGLEIERDGRKERARSQEPSR</sequence>
<feature type="region of interest" description="Disordered" evidence="1">
    <location>
        <begin position="1"/>
        <end position="20"/>
    </location>
</feature>
<organism evidence="2 3">
    <name type="scientific">Novosphingobium beihaiensis</name>
    <dbReference type="NCBI Taxonomy" id="2930389"/>
    <lineage>
        <taxon>Bacteria</taxon>
        <taxon>Pseudomonadati</taxon>
        <taxon>Pseudomonadota</taxon>
        <taxon>Alphaproteobacteria</taxon>
        <taxon>Sphingomonadales</taxon>
        <taxon>Sphingomonadaceae</taxon>
        <taxon>Novosphingobium</taxon>
    </lineage>
</organism>
<proteinExistence type="predicted"/>
<dbReference type="EMBL" id="JALHLG010000005">
    <property type="protein sequence ID" value="MCJ2186247.1"/>
    <property type="molecule type" value="Genomic_DNA"/>
</dbReference>
<protein>
    <recommendedName>
        <fullName evidence="4">Transcriptional coactivator p15 (PC4) C-terminal domain-containing protein</fullName>
    </recommendedName>
</protein>
<accession>A0ABT0BMG9</accession>